<reference evidence="1 2" key="1">
    <citation type="submission" date="2012-07" db="EMBL/GenBank/DDBJ databases">
        <title>The Genome Sequence of Actinomyces turicensis ACS-279-V-COL4.</title>
        <authorList>
            <consortium name="The Broad Institute Genome Sequencing Platform"/>
            <person name="Earl A."/>
            <person name="Ward D."/>
            <person name="Feldgarden M."/>
            <person name="Gevers D."/>
            <person name="Saerens B."/>
            <person name="Vaneechoutte M."/>
            <person name="Walker B."/>
            <person name="Young S.K."/>
            <person name="Zeng Q."/>
            <person name="Gargeya S."/>
            <person name="Fitzgerald M."/>
            <person name="Haas B."/>
            <person name="Abouelleil A."/>
            <person name="Alvarado L."/>
            <person name="Arachchi H.M."/>
            <person name="Berlin A."/>
            <person name="Chapman S.B."/>
            <person name="Goldberg J."/>
            <person name="Griggs A."/>
            <person name="Gujja S."/>
            <person name="Hansen M."/>
            <person name="Howarth C."/>
            <person name="Imamovic A."/>
            <person name="Larimer J."/>
            <person name="McCowen C."/>
            <person name="Montmayeur A."/>
            <person name="Murphy C."/>
            <person name="Neiman D."/>
            <person name="Pearson M."/>
            <person name="Priest M."/>
            <person name="Roberts A."/>
            <person name="Saif S."/>
            <person name="Shea T."/>
            <person name="Sisk P."/>
            <person name="Sykes S."/>
            <person name="Wortman J."/>
            <person name="Nusbaum C."/>
            <person name="Birren B."/>
        </authorList>
    </citation>
    <scope>NUCLEOTIDE SEQUENCE [LARGE SCALE GENOMIC DNA]</scope>
    <source>
        <strain evidence="1 2">ACS-279-V-Col4</strain>
    </source>
</reference>
<dbReference type="PATRIC" id="fig|883077.3.peg.561"/>
<gene>
    <name evidence="1" type="ORF">HMPREF9241_00565</name>
</gene>
<protein>
    <submittedName>
        <fullName evidence="1">Uncharacterized protein</fullName>
    </submittedName>
</protein>
<dbReference type="AlphaFoldDB" id="K0YTR6"/>
<dbReference type="HOGENOM" id="CLU_068613_0_0_11"/>
<dbReference type="EMBL" id="AGWQ01000004">
    <property type="protein sequence ID" value="EJZ86976.1"/>
    <property type="molecule type" value="Genomic_DNA"/>
</dbReference>
<sequence>MQLRTLVPRWISSSARLQLSDAPGRVALRSDAVALRHAGRVPAPPFLYSPVHVSPTKRSGQHFPFRLGGMQVPFGASAMASVMNALSYAGPATHSSNAYTCVAMLKKATGWADRRLAKLTGLDEAADCVVNQPTYVVDRHTFASMVARIYDTSMPNESLMDVVTGARITRTLTMHATALWDPTTSSRVLLAPNVLERTYRYSLDQSQWCKWVNMHAGLYGVILSAAPFLWKPDGGLDVFIERLLLADALVDACMDTLTAKDLSSVEWLRSHGPRVSVRSLIDYVGVGEPIDENQNTHVPDNPSRDGIEEFARFIIHGGHLPRLVEDEANVPSAHECANPDVWTMRVG</sequence>
<dbReference type="eggNOG" id="COG5282">
    <property type="taxonomic scope" value="Bacteria"/>
</dbReference>
<evidence type="ECO:0000313" key="1">
    <source>
        <dbReference type="EMBL" id="EJZ86976.1"/>
    </source>
</evidence>
<evidence type="ECO:0000313" key="2">
    <source>
        <dbReference type="Proteomes" id="UP000003994"/>
    </source>
</evidence>
<keyword evidence="2" id="KW-1185">Reference proteome</keyword>
<dbReference type="STRING" id="883077.HMPREF9241_00565"/>
<organism evidence="1 2">
    <name type="scientific">Schaalia turicensis ACS-279-V-Col4</name>
    <dbReference type="NCBI Taxonomy" id="883077"/>
    <lineage>
        <taxon>Bacteria</taxon>
        <taxon>Bacillati</taxon>
        <taxon>Actinomycetota</taxon>
        <taxon>Actinomycetes</taxon>
        <taxon>Actinomycetales</taxon>
        <taxon>Actinomycetaceae</taxon>
        <taxon>Schaalia</taxon>
    </lineage>
</organism>
<proteinExistence type="predicted"/>
<dbReference type="Proteomes" id="UP000003994">
    <property type="component" value="Unassembled WGS sequence"/>
</dbReference>
<name>K0YTR6_9ACTO</name>
<comment type="caution">
    <text evidence="1">The sequence shown here is derived from an EMBL/GenBank/DDBJ whole genome shotgun (WGS) entry which is preliminary data.</text>
</comment>
<accession>K0YTR6</accession>